<dbReference type="EMBL" id="JAJNDC010000001">
    <property type="protein sequence ID" value="MCW9712614.1"/>
    <property type="molecule type" value="Genomic_DNA"/>
</dbReference>
<evidence type="ECO:0000256" key="5">
    <source>
        <dbReference type="SAM" id="Phobius"/>
    </source>
</evidence>
<reference evidence="7 8" key="1">
    <citation type="submission" date="2021-11" db="EMBL/GenBank/DDBJ databases">
        <title>Aliifidinibius sp. nov., a new bacterium isolated from saline soil.</title>
        <authorList>
            <person name="Galisteo C."/>
            <person name="De La Haba R."/>
            <person name="Sanchez-Porro C."/>
            <person name="Ventosa A."/>
        </authorList>
    </citation>
    <scope>NUCLEOTIDE SEQUENCE [LARGE SCALE GENOMIC DNA]</scope>
    <source>
        <strain evidence="7 8">KACC 190600</strain>
    </source>
</reference>
<dbReference type="RefSeq" id="WP_265788706.1">
    <property type="nucleotide sequence ID" value="NZ_BAABRS010000001.1"/>
</dbReference>
<keyword evidence="4 5" id="KW-0472">Membrane</keyword>
<feature type="transmembrane region" description="Helical" evidence="5">
    <location>
        <begin position="7"/>
        <end position="40"/>
    </location>
</feature>
<name>A0ABT3PXP5_9BACT</name>
<dbReference type="PANTHER" id="PTHR37422:SF23">
    <property type="entry name" value="TEICHURONIC ACID BIOSYNTHESIS PROTEIN TUAE"/>
    <property type="match status" value="1"/>
</dbReference>
<proteinExistence type="predicted"/>
<keyword evidence="7" id="KW-0436">Ligase</keyword>
<feature type="transmembrane region" description="Helical" evidence="5">
    <location>
        <begin position="355"/>
        <end position="373"/>
    </location>
</feature>
<dbReference type="Pfam" id="PF04932">
    <property type="entry name" value="Wzy_C"/>
    <property type="match status" value="1"/>
</dbReference>
<feature type="transmembrane region" description="Helical" evidence="5">
    <location>
        <begin position="82"/>
        <end position="101"/>
    </location>
</feature>
<feature type="transmembrane region" description="Helical" evidence="5">
    <location>
        <begin position="107"/>
        <end position="126"/>
    </location>
</feature>
<keyword evidence="3 5" id="KW-1133">Transmembrane helix</keyword>
<feature type="transmembrane region" description="Helical" evidence="5">
    <location>
        <begin position="213"/>
        <end position="236"/>
    </location>
</feature>
<feature type="transmembrane region" description="Helical" evidence="5">
    <location>
        <begin position="52"/>
        <end position="70"/>
    </location>
</feature>
<dbReference type="InterPro" id="IPR051533">
    <property type="entry name" value="WaaL-like"/>
</dbReference>
<evidence type="ECO:0000256" key="4">
    <source>
        <dbReference type="ARBA" id="ARBA00023136"/>
    </source>
</evidence>
<comment type="subcellular location">
    <subcellularLocation>
        <location evidence="1">Membrane</location>
        <topology evidence="1">Multi-pass membrane protein</topology>
    </subcellularLocation>
</comment>
<comment type="caution">
    <text evidence="7">The sequence shown here is derived from an EMBL/GenBank/DDBJ whole genome shotgun (WGS) entry which is preliminary data.</text>
</comment>
<feature type="transmembrane region" description="Helical" evidence="5">
    <location>
        <begin position="177"/>
        <end position="201"/>
    </location>
</feature>
<organism evidence="7 8">
    <name type="scientific">Fodinibius salicampi</name>
    <dbReference type="NCBI Taxonomy" id="1920655"/>
    <lineage>
        <taxon>Bacteria</taxon>
        <taxon>Pseudomonadati</taxon>
        <taxon>Balneolota</taxon>
        <taxon>Balneolia</taxon>
        <taxon>Balneolales</taxon>
        <taxon>Balneolaceae</taxon>
        <taxon>Fodinibius</taxon>
    </lineage>
</organism>
<accession>A0ABT3PXP5</accession>
<feature type="transmembrane region" description="Helical" evidence="5">
    <location>
        <begin position="379"/>
        <end position="396"/>
    </location>
</feature>
<evidence type="ECO:0000256" key="2">
    <source>
        <dbReference type="ARBA" id="ARBA00022692"/>
    </source>
</evidence>
<evidence type="ECO:0000259" key="6">
    <source>
        <dbReference type="Pfam" id="PF04932"/>
    </source>
</evidence>
<evidence type="ECO:0000256" key="1">
    <source>
        <dbReference type="ARBA" id="ARBA00004141"/>
    </source>
</evidence>
<protein>
    <submittedName>
        <fullName evidence="7">O-antigen ligase family protein</fullName>
    </submittedName>
</protein>
<dbReference type="Proteomes" id="UP001207337">
    <property type="component" value="Unassembled WGS sequence"/>
</dbReference>
<gene>
    <name evidence="7" type="ORF">LQ318_06835</name>
</gene>
<keyword evidence="2 5" id="KW-0812">Transmembrane</keyword>
<dbReference type="InterPro" id="IPR007016">
    <property type="entry name" value="O-antigen_ligase-rel_domated"/>
</dbReference>
<dbReference type="GO" id="GO:0016874">
    <property type="term" value="F:ligase activity"/>
    <property type="evidence" value="ECO:0007669"/>
    <property type="project" value="UniProtKB-KW"/>
</dbReference>
<dbReference type="PANTHER" id="PTHR37422">
    <property type="entry name" value="TEICHURONIC ACID BIOSYNTHESIS PROTEIN TUAE"/>
    <property type="match status" value="1"/>
</dbReference>
<feature type="transmembrane region" description="Helical" evidence="5">
    <location>
        <begin position="138"/>
        <end position="165"/>
    </location>
</feature>
<evidence type="ECO:0000313" key="7">
    <source>
        <dbReference type="EMBL" id="MCW9712614.1"/>
    </source>
</evidence>
<keyword evidence="8" id="KW-1185">Reference proteome</keyword>
<feature type="transmembrane region" description="Helical" evidence="5">
    <location>
        <begin position="330"/>
        <end position="348"/>
    </location>
</feature>
<evidence type="ECO:0000256" key="3">
    <source>
        <dbReference type="ARBA" id="ARBA00022989"/>
    </source>
</evidence>
<sequence length="412" mass="47382">MDLQKKFVLVLALLSLFGTVTNFVFFSPLLTLLVPLAIYVFNKDELPRPVAWLYAFTLLFLVSVLLYHPLSVIEFDFYRRDGNFVISYAPLLVLPLFSFTFDIEKYFRRFYLFAVVLYGVLFLNHLMTTNFLGSLHGIVFGGLFIAQNAVGGFLSILGGLGFAYYYHRGGKKEFLGFLLVFIILAATYSRGSILGLLLGILGWYLSHTERYKMLIALLIIPVMFTIGSVMIGYPYYKSSLATGNVVELEIDEEVDQKNANILIRLFYTFPRAWHVFKQSPFLGTGVGSYDDRPFDFQEVVPYIEYNAQSSKTHSDAHAHHSYLHMLAEQGIIGLTLFLIFWTSIFLYLRRLKVHPVLRDYLIIAFFTITFAAFTEHRITTPSMMLPFTISLGMLLMHRDNYKRVKMVEVKDE</sequence>
<evidence type="ECO:0000313" key="8">
    <source>
        <dbReference type="Proteomes" id="UP001207337"/>
    </source>
</evidence>
<feature type="domain" description="O-antigen ligase-related" evidence="6">
    <location>
        <begin position="176"/>
        <end position="338"/>
    </location>
</feature>